<evidence type="ECO:0000256" key="8">
    <source>
        <dbReference type="PROSITE-ProRule" id="PRU00235"/>
    </source>
</evidence>
<keyword evidence="1 9" id="KW-0489">Methyltransferase</keyword>
<dbReference type="Gene3D" id="3.90.1750.10">
    <property type="entry name" value="Hect, E3 ligase catalytic domains"/>
    <property type="match status" value="1"/>
</dbReference>
<feature type="repeat" description="RCC1" evidence="8">
    <location>
        <begin position="720"/>
        <end position="764"/>
    </location>
</feature>
<dbReference type="PROSITE" id="PS50012">
    <property type="entry name" value="RCC1_3"/>
    <property type="match status" value="7"/>
</dbReference>
<comment type="similarity">
    <text evidence="9">Belongs to the class I-like SAM-binding methyltransferase superfamily. RsmB/NOP family.</text>
</comment>
<evidence type="ECO:0000256" key="7">
    <source>
        <dbReference type="PROSITE-ProRule" id="PRU00104"/>
    </source>
</evidence>
<keyword evidence="5 7" id="KW-0833">Ubl conjugation pathway</keyword>
<sequence length="1402" mass="156290">MKKPAQPREDGPDGQRDDWRSHKPYKDIVKENEKYWAFYKAQKLVPEEEWDAFCTSLRSDLPTSFRVQGCHKDRDRLMHELETKFFIPIAQSKDSDVFEPKPLPWYPGAYQTRMTRTSVRSHPILAHLHNFLVTEAELGHISRQEAVSMIPPLLLNPESDHLVLDMCAAPGSKTAQLIEMMHENTPNPSGMLIANDVDKKRCYMLIHQTLKRFHTANCAVICEDAARLPVLKGKDEAVVAQLIRESEGTLRLVDTHPLLPKLRGLRGVSTWKVRVVKYSMRIVPHHQDTGGFFVALLEKVEEKSFNTAATVGAPAFKKLKMFKDEPFTFLQKDDDRWADIKGHYGIRDDFEYENLFCRRQAEHDVNCRQLFFANAAVKEFVQRNMTSVSIQNAGMKMFSRNEQKVEATRFRLSQEGIRHLLPYLGKQLVKIDEEDMMKILKTEETMIPLESLKCKEAVREQGAGSLVLYSDIANPVCTWVGFHTVAPYLCKEERVHMLRMMGVDCSEIEQMMKSKRKQKAAADRKAAWEAAEAEKEAAEKSVPEEETSNLSVTDGMRRELLGCGLSEDGQLGLGSRSAACVKLPEQIVGAPLSSNGTAVVSVACGEKHTLILADDGKMWSVGGNDHGQLGRGGRGSGSFTIYPVSFSGGVKMIQVAAGRAHSMSVAEDGRLFAWGSNEHGQLAMPRQISWQETPKRIVELTEVVQVACGPHHCIALLENGVVAVWGEQSDGAILHTPQIVTQLTGIPIVRVAAGGRHCVAVSAGGGVYVWGHNEYGQLGTGDTQRMSSMHIIEAYCGDSHTLLLSQEGRLFAFGNDAQGQIGGGRKFDKHTNPAAVAELMGSTVTRVACGRNHSVVVIGGRLYPFGQNAHGQLGNGSATNQVIPRQTDELDHVVAVFAGFDQTFLIRAVGSPMPTPGPNHPLKTPVFLSKTRVVDLLVRHEKLDLIGLLESALSSTSCINGSFLFEDEKRFLCEGRVFGVNLDDVMESFGAIGDSSDAADYANLVCSVQKKWWVTLPVRHFNRFVTAIMSAVRCLVKEKVNPDVCLPFLDILASLCAINKVANYIPLENFYIDDLAQNYNLKSDYVRWAHAQFGILKEGKETQVTCWSNYPFLMNGAAKGELLYVEAVISMQTSLSHARLNLFGFDLFIEQPFFDITVRRLHIVEDTINTLLSSEEKYLKRPLKVHFLGEEAEDAGGVKKEFFMILYGMFVEDPDSHLVWFSGYDVELLDYYKMIGILCGLAVYNSVLVDFPFPLALYKMLLDQKPTLEDLTELSPVEGRSLQALLEYQGDDFEDVFCLNFTISYSAFGSTETTPLVTGGEDKSVTQDNKAEYVQVSTIIHSYTERGRESNCWKLLSVSNSERFSTLNPSGYSKIKMISALIPCEYASYSTSSHLENVLSAY</sequence>
<dbReference type="Pfam" id="PF25378">
    <property type="entry name" value="PUA_NSUN2"/>
    <property type="match status" value="1"/>
</dbReference>
<evidence type="ECO:0000256" key="10">
    <source>
        <dbReference type="SAM" id="MobiDB-lite"/>
    </source>
</evidence>
<dbReference type="Gene3D" id="3.40.50.150">
    <property type="entry name" value="Vaccinia Virus protein VP39"/>
    <property type="match status" value="2"/>
</dbReference>
<dbReference type="WBParaSite" id="HPBE_0000931201-mRNA-1">
    <property type="protein sequence ID" value="HPBE_0000931201-mRNA-1"/>
    <property type="gene ID" value="HPBE_0000931201"/>
</dbReference>
<proteinExistence type="inferred from homology"/>
<accession>A0A183FP20</accession>
<dbReference type="GO" id="GO:0000049">
    <property type="term" value="F:tRNA binding"/>
    <property type="evidence" value="ECO:0007669"/>
    <property type="project" value="TreeGrafter"/>
</dbReference>
<reference evidence="13 14" key="1">
    <citation type="submission" date="2018-11" db="EMBL/GenBank/DDBJ databases">
        <authorList>
            <consortium name="Pathogen Informatics"/>
        </authorList>
    </citation>
    <scope>NUCLEOTIDE SEQUENCE [LARGE SCALE GENOMIC DNA]</scope>
</reference>
<dbReference type="PRINTS" id="PR00633">
    <property type="entry name" value="RCCNDNSATION"/>
</dbReference>
<dbReference type="InterPro" id="IPR029063">
    <property type="entry name" value="SAM-dependent_MTases_sf"/>
</dbReference>
<dbReference type="Proteomes" id="UP000050761">
    <property type="component" value="Unassembled WGS sequence"/>
</dbReference>
<feature type="repeat" description="RCC1" evidence="8">
    <location>
        <begin position="616"/>
        <end position="668"/>
    </location>
</feature>
<dbReference type="Pfam" id="PF00632">
    <property type="entry name" value="HECT"/>
    <property type="match status" value="1"/>
</dbReference>
<dbReference type="GO" id="GO:0030488">
    <property type="term" value="P:tRNA methylation"/>
    <property type="evidence" value="ECO:0007669"/>
    <property type="project" value="TreeGrafter"/>
</dbReference>
<dbReference type="PROSITE" id="PS00626">
    <property type="entry name" value="RCC1_2"/>
    <property type="match status" value="1"/>
</dbReference>
<dbReference type="SMART" id="SM00119">
    <property type="entry name" value="HECTc"/>
    <property type="match status" value="1"/>
</dbReference>
<dbReference type="InterPro" id="IPR057286">
    <property type="entry name" value="PUA_NSUN2"/>
</dbReference>
<feature type="compositionally biased region" description="Basic and acidic residues" evidence="10">
    <location>
        <begin position="532"/>
        <end position="543"/>
    </location>
</feature>
<evidence type="ECO:0000259" key="11">
    <source>
        <dbReference type="PROSITE" id="PS50237"/>
    </source>
</evidence>
<dbReference type="SUPFAM" id="SSF56204">
    <property type="entry name" value="Hect, E3 ligase catalytic domain"/>
    <property type="match status" value="1"/>
</dbReference>
<feature type="repeat" description="RCC1" evidence="8">
    <location>
        <begin position="860"/>
        <end position="909"/>
    </location>
</feature>
<comment type="caution">
    <text evidence="7">Lacks conserved residue(s) required for the propagation of feature annotation.</text>
</comment>
<evidence type="ECO:0000313" key="14">
    <source>
        <dbReference type="Proteomes" id="UP000050761"/>
    </source>
</evidence>
<dbReference type="GO" id="GO:0016428">
    <property type="term" value="F:tRNA (cytidine-5-)-methyltransferase activity"/>
    <property type="evidence" value="ECO:0007669"/>
    <property type="project" value="TreeGrafter"/>
</dbReference>
<feature type="repeat" description="RCC1" evidence="8">
    <location>
        <begin position="808"/>
        <end position="860"/>
    </location>
</feature>
<feature type="repeat" description="RCC1" evidence="8">
    <location>
        <begin position="669"/>
        <end position="719"/>
    </location>
</feature>
<feature type="binding site" evidence="9">
    <location>
        <begin position="167"/>
        <end position="173"/>
    </location>
    <ligand>
        <name>S-adenosyl-L-methionine</name>
        <dbReference type="ChEBI" id="CHEBI:59789"/>
    </ligand>
</feature>
<feature type="domain" description="HECT" evidence="11">
    <location>
        <begin position="1175"/>
        <end position="1336"/>
    </location>
</feature>
<feature type="repeat" description="RCC1" evidence="8">
    <location>
        <begin position="765"/>
        <end position="807"/>
    </location>
</feature>
<feature type="region of interest" description="Disordered" evidence="10">
    <location>
        <begin position="532"/>
        <end position="551"/>
    </location>
</feature>
<dbReference type="Pfam" id="PF01189">
    <property type="entry name" value="Methyltr_RsmB-F"/>
    <property type="match status" value="1"/>
</dbReference>
<dbReference type="InterPro" id="IPR001678">
    <property type="entry name" value="MeTrfase_RsmB-F_NOP2_dom"/>
</dbReference>
<keyword evidence="2 9" id="KW-0808">Transferase</keyword>
<dbReference type="InterPro" id="IPR000408">
    <property type="entry name" value="Reg_chr_condens"/>
</dbReference>
<keyword evidence="6 9" id="KW-0694">RNA-binding</keyword>
<dbReference type="InterPro" id="IPR049560">
    <property type="entry name" value="MeTrfase_RsmB-F_NOP2_cat"/>
</dbReference>
<dbReference type="PANTHER" id="PTHR22808">
    <property type="entry name" value="NCL1 YEAST -RELATED NOL1/NOP2/FMU SUN DOMAIN-CONTAINING"/>
    <property type="match status" value="1"/>
</dbReference>
<feature type="repeat" description="RCC1" evidence="8">
    <location>
        <begin position="558"/>
        <end position="615"/>
    </location>
</feature>
<dbReference type="InterPro" id="IPR009091">
    <property type="entry name" value="RCC1/BLIP-II"/>
</dbReference>
<feature type="binding site" evidence="9">
    <location>
        <position position="196"/>
    </location>
    <ligand>
        <name>S-adenosyl-L-methionine</name>
        <dbReference type="ChEBI" id="CHEBI:59789"/>
    </ligand>
</feature>
<protein>
    <submittedName>
        <fullName evidence="15">SAM_MT_RSMB_NOP domain-containing protein</fullName>
    </submittedName>
</protein>
<reference evidence="15" key="2">
    <citation type="submission" date="2019-09" db="UniProtKB">
        <authorList>
            <consortium name="WormBaseParasite"/>
        </authorList>
    </citation>
    <scope>IDENTIFICATION</scope>
</reference>
<dbReference type="InterPro" id="IPR058923">
    <property type="entry name" value="RCC1-like_dom"/>
</dbReference>
<dbReference type="Pfam" id="PF25376">
    <property type="entry name" value="Pre-PUA_NSUN2"/>
    <property type="match status" value="1"/>
</dbReference>
<evidence type="ECO:0000256" key="1">
    <source>
        <dbReference type="ARBA" id="ARBA00022603"/>
    </source>
</evidence>
<dbReference type="InterPro" id="IPR035983">
    <property type="entry name" value="Hect_E3_ubiquitin_ligase"/>
</dbReference>
<dbReference type="Gene3D" id="3.30.2160.10">
    <property type="entry name" value="Hect, E3 ligase catalytic domain"/>
    <property type="match status" value="1"/>
</dbReference>
<dbReference type="Pfam" id="PF25390">
    <property type="entry name" value="WD40_RLD"/>
    <property type="match status" value="1"/>
</dbReference>
<evidence type="ECO:0000256" key="3">
    <source>
        <dbReference type="ARBA" id="ARBA00022691"/>
    </source>
</evidence>
<dbReference type="EMBL" id="UZAH01026401">
    <property type="protein sequence ID" value="VDO80140.1"/>
    <property type="molecule type" value="Genomic_DNA"/>
</dbReference>
<evidence type="ECO:0000313" key="13">
    <source>
        <dbReference type="EMBL" id="VDO80140.1"/>
    </source>
</evidence>
<dbReference type="InterPro" id="IPR000569">
    <property type="entry name" value="HECT_dom"/>
</dbReference>
<dbReference type="GO" id="GO:0004842">
    <property type="term" value="F:ubiquitin-protein transferase activity"/>
    <property type="evidence" value="ECO:0007669"/>
    <property type="project" value="InterPro"/>
</dbReference>
<evidence type="ECO:0000313" key="15">
    <source>
        <dbReference type="WBParaSite" id="HPBE_0000931201-mRNA-1"/>
    </source>
</evidence>
<name>A0A183FP20_HELPZ</name>
<evidence type="ECO:0000256" key="2">
    <source>
        <dbReference type="ARBA" id="ARBA00022679"/>
    </source>
</evidence>
<evidence type="ECO:0000256" key="6">
    <source>
        <dbReference type="ARBA" id="ARBA00022884"/>
    </source>
</evidence>
<dbReference type="OrthoDB" id="16281at2759"/>
<dbReference type="SUPFAM" id="SSF53335">
    <property type="entry name" value="S-adenosyl-L-methionine-dependent methyltransferases"/>
    <property type="match status" value="1"/>
</dbReference>
<keyword evidence="3 9" id="KW-0949">S-adenosyl-L-methionine</keyword>
<dbReference type="GO" id="GO:0005737">
    <property type="term" value="C:cytoplasm"/>
    <property type="evidence" value="ECO:0007669"/>
    <property type="project" value="TreeGrafter"/>
</dbReference>
<feature type="domain" description="SAM-dependent MTase RsmB/NOP-type" evidence="12">
    <location>
        <begin position="53"/>
        <end position="205"/>
    </location>
</feature>
<dbReference type="GO" id="GO:0005634">
    <property type="term" value="C:nucleus"/>
    <property type="evidence" value="ECO:0007669"/>
    <property type="project" value="TreeGrafter"/>
</dbReference>
<dbReference type="PANTHER" id="PTHR22808:SF1">
    <property type="entry name" value="RNA CYTOSINE-C(5)-METHYLTRANSFERASE NSUN2-RELATED"/>
    <property type="match status" value="1"/>
</dbReference>
<organism evidence="14 15">
    <name type="scientific">Heligmosomoides polygyrus</name>
    <name type="common">Parasitic roundworm</name>
    <dbReference type="NCBI Taxonomy" id="6339"/>
    <lineage>
        <taxon>Eukaryota</taxon>
        <taxon>Metazoa</taxon>
        <taxon>Ecdysozoa</taxon>
        <taxon>Nematoda</taxon>
        <taxon>Chromadorea</taxon>
        <taxon>Rhabditida</taxon>
        <taxon>Rhabditina</taxon>
        <taxon>Rhabditomorpha</taxon>
        <taxon>Strongyloidea</taxon>
        <taxon>Heligmosomidae</taxon>
        <taxon>Heligmosomoides</taxon>
    </lineage>
</organism>
<evidence type="ECO:0000259" key="12">
    <source>
        <dbReference type="PROSITE" id="PS51686"/>
    </source>
</evidence>
<dbReference type="SUPFAM" id="SSF50985">
    <property type="entry name" value="RCC1/BLIP-II"/>
    <property type="match status" value="1"/>
</dbReference>
<dbReference type="PROSITE" id="PS51686">
    <property type="entry name" value="SAM_MT_RSMB_NOP"/>
    <property type="match status" value="1"/>
</dbReference>
<evidence type="ECO:0000256" key="9">
    <source>
        <dbReference type="PROSITE-ProRule" id="PRU01023"/>
    </source>
</evidence>
<keyword evidence="14" id="KW-1185">Reference proteome</keyword>
<feature type="region of interest" description="Disordered" evidence="10">
    <location>
        <begin position="1"/>
        <end position="23"/>
    </location>
</feature>
<gene>
    <name evidence="13" type="ORF">HPBE_LOCUS9313</name>
</gene>
<dbReference type="InterPro" id="IPR057285">
    <property type="entry name" value="Pre-PUA_NSUN2"/>
</dbReference>
<accession>A0A3P7XYB5</accession>
<dbReference type="InterPro" id="IPR023267">
    <property type="entry name" value="RCMT"/>
</dbReference>
<evidence type="ECO:0000256" key="4">
    <source>
        <dbReference type="ARBA" id="ARBA00022737"/>
    </source>
</evidence>
<keyword evidence="4" id="KW-0677">Repeat</keyword>
<dbReference type="PROSITE" id="PS50237">
    <property type="entry name" value="HECT"/>
    <property type="match status" value="1"/>
</dbReference>
<dbReference type="Gene3D" id="2.130.10.30">
    <property type="entry name" value="Regulator of chromosome condensation 1/beta-lactamase-inhibitor protein II"/>
    <property type="match status" value="2"/>
</dbReference>
<evidence type="ECO:0000256" key="5">
    <source>
        <dbReference type="ARBA" id="ARBA00022786"/>
    </source>
</evidence>